<gene>
    <name evidence="1" type="ORF">LOK49_LG02G01033</name>
</gene>
<accession>A0ACC0IJ86</accession>
<reference evidence="1 2" key="1">
    <citation type="journal article" date="2022" name="Plant J.">
        <title>Chromosome-level genome of Camellia lanceoleosa provides a valuable resource for understanding genome evolution and self-incompatibility.</title>
        <authorList>
            <person name="Gong W."/>
            <person name="Xiao S."/>
            <person name="Wang L."/>
            <person name="Liao Z."/>
            <person name="Chang Y."/>
            <person name="Mo W."/>
            <person name="Hu G."/>
            <person name="Li W."/>
            <person name="Zhao G."/>
            <person name="Zhu H."/>
            <person name="Hu X."/>
            <person name="Ji K."/>
            <person name="Xiang X."/>
            <person name="Song Q."/>
            <person name="Yuan D."/>
            <person name="Jin S."/>
            <person name="Zhang L."/>
        </authorList>
    </citation>
    <scope>NUCLEOTIDE SEQUENCE [LARGE SCALE GENOMIC DNA]</scope>
    <source>
        <strain evidence="1">SQ_2022a</strain>
    </source>
</reference>
<dbReference type="Proteomes" id="UP001060215">
    <property type="component" value="Chromosome 3"/>
</dbReference>
<proteinExistence type="predicted"/>
<organism evidence="1 2">
    <name type="scientific">Camellia lanceoleosa</name>
    <dbReference type="NCBI Taxonomy" id="1840588"/>
    <lineage>
        <taxon>Eukaryota</taxon>
        <taxon>Viridiplantae</taxon>
        <taxon>Streptophyta</taxon>
        <taxon>Embryophyta</taxon>
        <taxon>Tracheophyta</taxon>
        <taxon>Spermatophyta</taxon>
        <taxon>Magnoliopsida</taxon>
        <taxon>eudicotyledons</taxon>
        <taxon>Gunneridae</taxon>
        <taxon>Pentapetalae</taxon>
        <taxon>asterids</taxon>
        <taxon>Ericales</taxon>
        <taxon>Theaceae</taxon>
        <taxon>Camellia</taxon>
    </lineage>
</organism>
<name>A0ACC0IJ86_9ERIC</name>
<dbReference type="EMBL" id="CM045760">
    <property type="protein sequence ID" value="KAI8025967.1"/>
    <property type="molecule type" value="Genomic_DNA"/>
</dbReference>
<evidence type="ECO:0000313" key="1">
    <source>
        <dbReference type="EMBL" id="KAI8025967.1"/>
    </source>
</evidence>
<protein>
    <submittedName>
        <fullName evidence="1">E3 ubiquitin-protein ligase HIP1</fullName>
    </submittedName>
</protein>
<evidence type="ECO:0000313" key="2">
    <source>
        <dbReference type="Proteomes" id="UP001060215"/>
    </source>
</evidence>
<keyword evidence="2" id="KW-1185">Reference proteome</keyword>
<comment type="caution">
    <text evidence="1">The sequence shown here is derived from an EMBL/GenBank/DDBJ whole genome shotgun (WGS) entry which is preliminary data.</text>
</comment>
<sequence>MWEVTPEMEALKLAPCAMAAQDEKSDVPNNSCQQVKKLGQNPVRLCAVMLSDTAKFLSNLQVSFRHLISTLVGIIVHEQPLFYEEPHVHENMRLDAALLSVNEIRTSSGRGTVLYLSVVVAALAAEAELAEETEQLQEGVLESGVVVTPTKPKKGKAALSLKSDRSTTEMEAWKLAACAMAAQDEKSDVPDNSCQQVKKLGQNLGCLCAVMLSDTAKFLSNLFGVPCKSYIGLRLDLLLGLFYALIINFVFAFGNGQKLGVLDGIIVHEQPLFYEEPDVHENMRLYVDDMSYEELLTLEDQIGNVSTGLSEEAMLAAVRWHCYLSMKLGPPVEEESCCICQEDYVDGKELGKLNCGHEFHLNCIKQWLVRRITVLFAKRLQWLFERSSGNSYTKSEIICQSVVPVNFSPVPLPSELIP</sequence>